<proteinExistence type="predicted"/>
<gene>
    <name evidence="2" type="ORF">CDAR_178541</name>
</gene>
<organism evidence="2 3">
    <name type="scientific">Caerostris darwini</name>
    <dbReference type="NCBI Taxonomy" id="1538125"/>
    <lineage>
        <taxon>Eukaryota</taxon>
        <taxon>Metazoa</taxon>
        <taxon>Ecdysozoa</taxon>
        <taxon>Arthropoda</taxon>
        <taxon>Chelicerata</taxon>
        <taxon>Arachnida</taxon>
        <taxon>Araneae</taxon>
        <taxon>Araneomorphae</taxon>
        <taxon>Entelegynae</taxon>
        <taxon>Araneoidea</taxon>
        <taxon>Araneidae</taxon>
        <taxon>Caerostris</taxon>
    </lineage>
</organism>
<dbReference type="Proteomes" id="UP001054837">
    <property type="component" value="Unassembled WGS sequence"/>
</dbReference>
<feature type="region of interest" description="Disordered" evidence="1">
    <location>
        <begin position="1"/>
        <end position="25"/>
    </location>
</feature>
<reference evidence="2 3" key="1">
    <citation type="submission" date="2021-06" db="EMBL/GenBank/DDBJ databases">
        <title>Caerostris darwini draft genome.</title>
        <authorList>
            <person name="Kono N."/>
            <person name="Arakawa K."/>
        </authorList>
    </citation>
    <scope>NUCLEOTIDE SEQUENCE [LARGE SCALE GENOMIC DNA]</scope>
</reference>
<sequence length="97" mass="11189">MLHRKHRQYYNDAIRHPNAQQPGGHAREPIFLISKDELISISSIPPKLLKGFRYQFLRQSQSQRSRHIGSYVSNSICSCFFLANMGPSLPCRRPLPP</sequence>
<dbReference type="EMBL" id="BPLQ01002703">
    <property type="protein sequence ID" value="GIX95105.1"/>
    <property type="molecule type" value="Genomic_DNA"/>
</dbReference>
<accession>A0AAV4PGJ9</accession>
<protein>
    <submittedName>
        <fullName evidence="2">Uncharacterized protein</fullName>
    </submittedName>
</protein>
<comment type="caution">
    <text evidence="2">The sequence shown here is derived from an EMBL/GenBank/DDBJ whole genome shotgun (WGS) entry which is preliminary data.</text>
</comment>
<evidence type="ECO:0000313" key="3">
    <source>
        <dbReference type="Proteomes" id="UP001054837"/>
    </source>
</evidence>
<evidence type="ECO:0000313" key="2">
    <source>
        <dbReference type="EMBL" id="GIX95105.1"/>
    </source>
</evidence>
<dbReference type="AlphaFoldDB" id="A0AAV4PGJ9"/>
<name>A0AAV4PGJ9_9ARAC</name>
<evidence type="ECO:0000256" key="1">
    <source>
        <dbReference type="SAM" id="MobiDB-lite"/>
    </source>
</evidence>
<keyword evidence="3" id="KW-1185">Reference proteome</keyword>